<feature type="domain" description="Mitochondria-eating protein C-terminal" evidence="3">
    <location>
        <begin position="301"/>
        <end position="370"/>
    </location>
</feature>
<evidence type="ECO:0000256" key="2">
    <source>
        <dbReference type="SAM" id="MobiDB-lite"/>
    </source>
</evidence>
<accession>A0ABY7DRB1</accession>
<organism evidence="4 5">
    <name type="scientific">Mya arenaria</name>
    <name type="common">Soft-shell clam</name>
    <dbReference type="NCBI Taxonomy" id="6604"/>
    <lineage>
        <taxon>Eukaryota</taxon>
        <taxon>Metazoa</taxon>
        <taxon>Spiralia</taxon>
        <taxon>Lophotrochozoa</taxon>
        <taxon>Mollusca</taxon>
        <taxon>Bivalvia</taxon>
        <taxon>Autobranchia</taxon>
        <taxon>Heteroconchia</taxon>
        <taxon>Euheterodonta</taxon>
        <taxon>Imparidentia</taxon>
        <taxon>Neoheterodontei</taxon>
        <taxon>Myida</taxon>
        <taxon>Myoidea</taxon>
        <taxon>Myidae</taxon>
        <taxon>Mya</taxon>
    </lineage>
</organism>
<evidence type="ECO:0000256" key="1">
    <source>
        <dbReference type="SAM" id="Coils"/>
    </source>
</evidence>
<protein>
    <recommendedName>
        <fullName evidence="3">Mitochondria-eating protein C-terminal domain-containing protein</fullName>
    </recommendedName>
</protein>
<keyword evidence="5" id="KW-1185">Reference proteome</keyword>
<name>A0ABY7DRB1_MYAAR</name>
<feature type="region of interest" description="Disordered" evidence="2">
    <location>
        <begin position="99"/>
        <end position="137"/>
    </location>
</feature>
<evidence type="ECO:0000259" key="3">
    <source>
        <dbReference type="Pfam" id="PF16026"/>
    </source>
</evidence>
<feature type="coiled-coil region" evidence="1">
    <location>
        <begin position="138"/>
        <end position="172"/>
    </location>
</feature>
<reference evidence="4" key="1">
    <citation type="submission" date="2022-11" db="EMBL/GenBank/DDBJ databases">
        <title>Centuries of genome instability and evolution in soft-shell clam transmissible cancer (bioRxiv).</title>
        <authorList>
            <person name="Hart S.F.M."/>
            <person name="Yonemitsu M.A."/>
            <person name="Giersch R.M."/>
            <person name="Beal B.F."/>
            <person name="Arriagada G."/>
            <person name="Davis B.W."/>
            <person name="Ostrander E.A."/>
            <person name="Goff S.P."/>
            <person name="Metzger M.J."/>
        </authorList>
    </citation>
    <scope>NUCLEOTIDE SEQUENCE</scope>
    <source>
        <strain evidence="4">MELC-2E11</strain>
        <tissue evidence="4">Siphon/mantle</tissue>
    </source>
</reference>
<dbReference type="EMBL" id="CP111014">
    <property type="protein sequence ID" value="WAQ98875.1"/>
    <property type="molecule type" value="Genomic_DNA"/>
</dbReference>
<dbReference type="Pfam" id="PF16026">
    <property type="entry name" value="MIEAP"/>
    <property type="match status" value="1"/>
</dbReference>
<dbReference type="InterPro" id="IPR031981">
    <property type="entry name" value="MIEAP_C"/>
</dbReference>
<evidence type="ECO:0000313" key="4">
    <source>
        <dbReference type="EMBL" id="WAQ98875.1"/>
    </source>
</evidence>
<keyword evidence="1" id="KW-0175">Coiled coil</keyword>
<proteinExistence type="predicted"/>
<evidence type="ECO:0000313" key="5">
    <source>
        <dbReference type="Proteomes" id="UP001164746"/>
    </source>
</evidence>
<dbReference type="Proteomes" id="UP001164746">
    <property type="component" value="Chromosome 3"/>
</dbReference>
<sequence>MGQSACCQSEEESLPLQRVPCPEGVRHKGVPFPELLHEVERDANRWLSNISHMRKNRPYGPQTVDWFRQECLESERLLHNIRFVPTLMAVPRVESLPHRAKLDQAKKRPPPVSKPEQQQGKKEDKVKKEDNPVQTNLNVELQSRLDNALEHNRRLEESNKRHLAENEDLLLRFCATKAEQMLTQTEEAVNCLFKEYKMLTEKNKNARGHLTVTKNQSRGITHHLSEKEQEFNLFEMWKPIKPMNPAAENHKSVDSKEGDIQPIRVTDRMVKLRKEMSESMVPVVQKAYIEASWDSGCVDELKTFIMKCIYVCWMMVVQNPQMVFFVPELGTDVNTSMFKTYTRNGKAVDFIVWPAMMLHKKGSVVCKGVLQPK</sequence>
<feature type="compositionally biased region" description="Basic and acidic residues" evidence="2">
    <location>
        <begin position="119"/>
        <end position="131"/>
    </location>
</feature>
<gene>
    <name evidence="4" type="ORF">MAR_023248</name>
</gene>